<dbReference type="OrthoDB" id="7582968at2"/>
<dbReference type="EMBL" id="CP073910">
    <property type="protein sequence ID" value="QUT06556.1"/>
    <property type="molecule type" value="Genomic_DNA"/>
</dbReference>
<dbReference type="KEGG" id="spph:KFK14_03585"/>
<sequence length="75" mass="7994">MVRFLGGLLLIGLILVGTAFAFGLVKVQQTQTATTPKIAVQPGTLPEYKADVVKVKVGTKDETVKVPTVDVEKPE</sequence>
<evidence type="ECO:0000313" key="2">
    <source>
        <dbReference type="Proteomes" id="UP000681425"/>
    </source>
</evidence>
<dbReference type="Proteomes" id="UP000681425">
    <property type="component" value="Chromosome"/>
</dbReference>
<proteinExistence type="predicted"/>
<name>A0A975K847_9SPHN</name>
<reference evidence="1" key="1">
    <citation type="submission" date="2021-04" db="EMBL/GenBank/DDBJ databases">
        <title>Isolation of p-tert-butylphenol degrading bacteria Sphingobium phenoxybenzoativorans Tas13 from active sludge.</title>
        <authorList>
            <person name="Li Y."/>
        </authorList>
    </citation>
    <scope>NUCLEOTIDE SEQUENCE</scope>
    <source>
        <strain evidence="1">Tas13</strain>
    </source>
</reference>
<protein>
    <submittedName>
        <fullName evidence="1">Uncharacterized protein</fullName>
    </submittedName>
</protein>
<keyword evidence="2" id="KW-1185">Reference proteome</keyword>
<dbReference type="AlphaFoldDB" id="A0A975K847"/>
<gene>
    <name evidence="1" type="ORF">KFK14_03585</name>
</gene>
<evidence type="ECO:0000313" key="1">
    <source>
        <dbReference type="EMBL" id="QUT06556.1"/>
    </source>
</evidence>
<accession>A0A975K847</accession>
<organism evidence="1 2">
    <name type="scientific">Sphingobium phenoxybenzoativorans</name>
    <dbReference type="NCBI Taxonomy" id="1592790"/>
    <lineage>
        <taxon>Bacteria</taxon>
        <taxon>Pseudomonadati</taxon>
        <taxon>Pseudomonadota</taxon>
        <taxon>Alphaproteobacteria</taxon>
        <taxon>Sphingomonadales</taxon>
        <taxon>Sphingomonadaceae</taxon>
        <taxon>Sphingobium</taxon>
    </lineage>
</organism>
<dbReference type="RefSeq" id="WP_070157037.1">
    <property type="nucleotide sequence ID" value="NZ_CP073910.1"/>
</dbReference>